<dbReference type="EMBL" id="CM047736">
    <property type="protein sequence ID" value="KAJ0054049.1"/>
    <property type="molecule type" value="Genomic_DNA"/>
</dbReference>
<proteinExistence type="predicted"/>
<organism evidence="1 2">
    <name type="scientific">Pistacia integerrima</name>
    <dbReference type="NCBI Taxonomy" id="434235"/>
    <lineage>
        <taxon>Eukaryota</taxon>
        <taxon>Viridiplantae</taxon>
        <taxon>Streptophyta</taxon>
        <taxon>Embryophyta</taxon>
        <taxon>Tracheophyta</taxon>
        <taxon>Spermatophyta</taxon>
        <taxon>Magnoliopsida</taxon>
        <taxon>eudicotyledons</taxon>
        <taxon>Gunneridae</taxon>
        <taxon>Pentapetalae</taxon>
        <taxon>rosids</taxon>
        <taxon>malvids</taxon>
        <taxon>Sapindales</taxon>
        <taxon>Anacardiaceae</taxon>
        <taxon>Pistacia</taxon>
    </lineage>
</organism>
<sequence>MIWGIVRRKITATRVIGQSFSTIRPRCFMTTQKEVAIISCKGFERIQSASYHIFSGSYVPSKPRREVTELIQTESFIGLRSRSFSSDNGDLVDAVVPFMGESISDGTLAKFLKKPGDRVEVDEPIAQIETDKVTIDVVSPEAGTIQKLVAKEGETVEAGTKIAVISKSGEGATQASPVEKTESQPSPAEEKETVEKKIPKAEAAPAIKDRAPSPPQSTAKKPSPPASKRMASEPQLPPKDRERRVPMTRLRKRVATRLKDSQNTFAMLTTFNEVDMTNLMKLRSDYKDAFVEKHGVKLGFMSGFVKVCAICCAKCYSFDFGLCNTFTYAMNLLFIFTFFFVGCGGVIVLFRLQLVHFSISPLLMQSLTVMISYIEITLISALLLARQSLTNPKNACYLTKGLVVPVIRNAGAMNFAEIEKGINTLAKKASDGSISIDEMAGGTFTISNGGVYGSLLSTPIINPPQSAILGMHSIVSRPMVVGGDIVPRPMMYIALTYDHRLIDGREAVFFLRRIKDVVEDPRRLLLDV</sequence>
<comment type="caution">
    <text evidence="1">The sequence shown here is derived from an EMBL/GenBank/DDBJ whole genome shotgun (WGS) entry which is preliminary data.</text>
</comment>
<name>A0ACC0ZQC1_9ROSI</name>
<keyword evidence="2" id="KW-1185">Reference proteome</keyword>
<evidence type="ECO:0000313" key="2">
    <source>
        <dbReference type="Proteomes" id="UP001163603"/>
    </source>
</evidence>
<accession>A0ACC0ZQC1</accession>
<dbReference type="Proteomes" id="UP001163603">
    <property type="component" value="Chromosome 1"/>
</dbReference>
<protein>
    <submittedName>
        <fullName evidence="1">Uncharacterized protein</fullName>
    </submittedName>
</protein>
<evidence type="ECO:0000313" key="1">
    <source>
        <dbReference type="EMBL" id="KAJ0054049.1"/>
    </source>
</evidence>
<gene>
    <name evidence="1" type="ORF">Pint_02014</name>
</gene>
<reference evidence="2" key="1">
    <citation type="journal article" date="2023" name="G3 (Bethesda)">
        <title>Genome assembly and association tests identify interacting loci associated with vigor, precocity, and sex in interspecific pistachio rootstocks.</title>
        <authorList>
            <person name="Palmer W."/>
            <person name="Jacygrad E."/>
            <person name="Sagayaradj S."/>
            <person name="Cavanaugh K."/>
            <person name="Han R."/>
            <person name="Bertier L."/>
            <person name="Beede B."/>
            <person name="Kafkas S."/>
            <person name="Golino D."/>
            <person name="Preece J."/>
            <person name="Michelmore R."/>
        </authorList>
    </citation>
    <scope>NUCLEOTIDE SEQUENCE [LARGE SCALE GENOMIC DNA]</scope>
</reference>